<proteinExistence type="predicted"/>
<comment type="caution">
    <text evidence="1">The sequence shown here is derived from an EMBL/GenBank/DDBJ whole genome shotgun (WGS) entry which is preliminary data.</text>
</comment>
<gene>
    <name evidence="1" type="ORF">TKK_019867</name>
</gene>
<sequence>MSQIWRVQEKKFEEIAIHFDQYTSLDEDLYKELFCENHKHFDDKNGFSQPKDLQSMIKDPNFFMIPSTVVNKTGGEILLMCLKNALQSHLGITQIMDLFKLINSMFHQPILPNSKYYLDKILSNNCDVKLHSICSECKVLMGIMRVAGACIQEKVSLGVLDIHGKQT</sequence>
<evidence type="ECO:0000313" key="2">
    <source>
        <dbReference type="Proteomes" id="UP001627154"/>
    </source>
</evidence>
<dbReference type="EMBL" id="JBJJXI010000174">
    <property type="protein sequence ID" value="KAL3384390.1"/>
    <property type="molecule type" value="Genomic_DNA"/>
</dbReference>
<evidence type="ECO:0000313" key="1">
    <source>
        <dbReference type="EMBL" id="KAL3384390.1"/>
    </source>
</evidence>
<keyword evidence="2" id="KW-1185">Reference proteome</keyword>
<reference evidence="1 2" key="1">
    <citation type="journal article" date="2024" name="bioRxiv">
        <title>A reference genome for Trichogramma kaykai: A tiny desert-dwelling parasitoid wasp with competing sex-ratio distorters.</title>
        <authorList>
            <person name="Culotta J."/>
            <person name="Lindsey A.R."/>
        </authorList>
    </citation>
    <scope>NUCLEOTIDE SEQUENCE [LARGE SCALE GENOMIC DNA]</scope>
    <source>
        <strain evidence="1 2">KSX58</strain>
    </source>
</reference>
<name>A0ABD2VV70_9HYME</name>
<accession>A0ABD2VV70</accession>
<dbReference type="AlphaFoldDB" id="A0ABD2VV70"/>
<protein>
    <submittedName>
        <fullName evidence="1">Uncharacterized protein</fullName>
    </submittedName>
</protein>
<organism evidence="1 2">
    <name type="scientific">Trichogramma kaykai</name>
    <dbReference type="NCBI Taxonomy" id="54128"/>
    <lineage>
        <taxon>Eukaryota</taxon>
        <taxon>Metazoa</taxon>
        <taxon>Ecdysozoa</taxon>
        <taxon>Arthropoda</taxon>
        <taxon>Hexapoda</taxon>
        <taxon>Insecta</taxon>
        <taxon>Pterygota</taxon>
        <taxon>Neoptera</taxon>
        <taxon>Endopterygota</taxon>
        <taxon>Hymenoptera</taxon>
        <taxon>Apocrita</taxon>
        <taxon>Proctotrupomorpha</taxon>
        <taxon>Chalcidoidea</taxon>
        <taxon>Trichogrammatidae</taxon>
        <taxon>Trichogramma</taxon>
    </lineage>
</organism>
<dbReference type="Proteomes" id="UP001627154">
    <property type="component" value="Unassembled WGS sequence"/>
</dbReference>